<name>A0ABT1FH20_9BACT</name>
<dbReference type="EMBL" id="JAMZEL010000001">
    <property type="protein sequence ID" value="MCP1381060.1"/>
    <property type="molecule type" value="Genomic_DNA"/>
</dbReference>
<organism evidence="1 2">
    <name type="scientific">Runella salmonicolor</name>
    <dbReference type="NCBI Taxonomy" id="2950278"/>
    <lineage>
        <taxon>Bacteria</taxon>
        <taxon>Pseudomonadati</taxon>
        <taxon>Bacteroidota</taxon>
        <taxon>Cytophagia</taxon>
        <taxon>Cytophagales</taxon>
        <taxon>Spirosomataceae</taxon>
        <taxon>Runella</taxon>
    </lineage>
</organism>
<dbReference type="InterPro" id="IPR035986">
    <property type="entry name" value="PKD_dom_sf"/>
</dbReference>
<protein>
    <submittedName>
        <fullName evidence="1">SprB repeat-containing protein</fullName>
    </submittedName>
</protein>
<dbReference type="Pfam" id="PF13573">
    <property type="entry name" value="SprB"/>
    <property type="match status" value="1"/>
</dbReference>
<reference evidence="1 2" key="1">
    <citation type="submission" date="2022-06" db="EMBL/GenBank/DDBJ databases">
        <title>Runella sp. S5 genome sequencing.</title>
        <authorList>
            <person name="Park S."/>
        </authorList>
    </citation>
    <scope>NUCLEOTIDE SEQUENCE [LARGE SCALE GENOMIC DNA]</scope>
    <source>
        <strain evidence="1 2">S5</strain>
    </source>
</reference>
<gene>
    <name evidence="1" type="ORF">NCI00_01425</name>
</gene>
<accession>A0ABT1FH20</accession>
<dbReference type="SUPFAM" id="SSF49299">
    <property type="entry name" value="PKD domain"/>
    <property type="match status" value="1"/>
</dbReference>
<sequence>SYSGTGTFSVPAGGPYNYTVTDANGCTASASVASVSQPAQLNASASVTTPIDCFGGNAVITVSATGGTGSYGGTGTFSVPAGGPYNYTVTDANGCTASASVASVSQPAQLNASASVTTPIACFGGNAVITVSATGGTGSYSGTGTFSVPAGGPYNYTVTDANGCSASASVASVSQPAQLNASASNTKVTCVGGNDGTITVTASGGTGALTYSKNGINFQSSNTFSGLTVGPYTLTVKDDNGCTVTTQTTVTQQDLIPPTAVAKNITVQLNASGNVTITAAQVNDGSSDNCSFTLALNQTTFNCSNVGPNTVTLTATDPDGNSHSVNATVTVQDVTKPTVITKNIAVTLGMGGTVDITANDVDNGSSDACGIQTKSVSPSSFNAAGNYTVTLTVTDVNGNSDERTATVSVNRRATTLTYSGETSGQYSDPVVIQATLIDNLTNTPISGKNISFTLGAQSTSATTDGSGLANSSITLNQAPGNYTVASAFAGDGIYGASSDSDPFAINKENAVATYTGAMFASTANSTSSTATVTLAATIQDITAVIGNANYDANAGDIAKATFAFKIVEGNITIPATIGYVTPGDTKTGTATATFNANIGNASSESYTVQLLIDGYYTGQSFEVITVSKPLNDFITGGGYLILANSAGVKAGDNGTRNNFGFNVKYNKSGKNLQGNINTIVRRMEGGVMHYYQVKGNAMTSLAVQPTAAGGTATFNGKANIQDITDPLNVIAVDGNATLQVEMTDNGEPGSTDMIGITVWNKSGGLWFASNWNGVRTTQQILGGGNLKASGGTPNPLNARQAAEEVIPAEELALDVVIAPNPAANQVKVMLQGWGQTRNVRLRLTDFTATSLGEWNVEINNGSGSTTLDLSSQPLGSYLIIAEGDQKRLTKKILKAGN</sequence>
<dbReference type="InterPro" id="IPR025667">
    <property type="entry name" value="SprB_repeat"/>
</dbReference>
<dbReference type="Gene3D" id="2.40.10.10">
    <property type="entry name" value="Trypsin-like serine proteases"/>
    <property type="match status" value="1"/>
</dbReference>
<dbReference type="RefSeq" id="WP_253524225.1">
    <property type="nucleotide sequence ID" value="NZ_JAMZEL010000001.1"/>
</dbReference>
<dbReference type="InterPro" id="IPR043504">
    <property type="entry name" value="Peptidase_S1_PA_chymotrypsin"/>
</dbReference>
<dbReference type="Gene3D" id="2.60.40.10">
    <property type="entry name" value="Immunoglobulins"/>
    <property type="match status" value="2"/>
</dbReference>
<dbReference type="InterPro" id="IPR013783">
    <property type="entry name" value="Ig-like_fold"/>
</dbReference>
<proteinExistence type="predicted"/>
<evidence type="ECO:0000313" key="2">
    <source>
        <dbReference type="Proteomes" id="UP001204772"/>
    </source>
</evidence>
<dbReference type="Proteomes" id="UP001204772">
    <property type="component" value="Unassembled WGS sequence"/>
</dbReference>
<comment type="caution">
    <text evidence="1">The sequence shown here is derived from an EMBL/GenBank/DDBJ whole genome shotgun (WGS) entry which is preliminary data.</text>
</comment>
<feature type="non-terminal residue" evidence="1">
    <location>
        <position position="1"/>
    </location>
</feature>
<keyword evidence="2" id="KW-1185">Reference proteome</keyword>
<evidence type="ECO:0000313" key="1">
    <source>
        <dbReference type="EMBL" id="MCP1381060.1"/>
    </source>
</evidence>